<proteinExistence type="predicted"/>
<accession>A0ABT3GH70</accession>
<keyword evidence="4" id="KW-1185">Reference proteome</keyword>
<comment type="caution">
    <text evidence="3">The sequence shown here is derived from an EMBL/GenBank/DDBJ whole genome shotgun (WGS) entry which is preliminary data.</text>
</comment>
<dbReference type="SUPFAM" id="SSF52266">
    <property type="entry name" value="SGNH hydrolase"/>
    <property type="match status" value="1"/>
</dbReference>
<dbReference type="PANTHER" id="PTHR30383">
    <property type="entry name" value="THIOESTERASE 1/PROTEASE 1/LYSOPHOSPHOLIPASE L1"/>
    <property type="match status" value="1"/>
</dbReference>
<feature type="signal peptide" evidence="1">
    <location>
        <begin position="1"/>
        <end position="18"/>
    </location>
</feature>
<feature type="domain" description="SGNH hydrolase-type esterase" evidence="2">
    <location>
        <begin position="54"/>
        <end position="235"/>
    </location>
</feature>
<evidence type="ECO:0000259" key="2">
    <source>
        <dbReference type="Pfam" id="PF13472"/>
    </source>
</evidence>
<feature type="chain" id="PRO_5046507103" evidence="1">
    <location>
        <begin position="19"/>
        <end position="429"/>
    </location>
</feature>
<evidence type="ECO:0000256" key="1">
    <source>
        <dbReference type="SAM" id="SignalP"/>
    </source>
</evidence>
<dbReference type="Pfam" id="PF13472">
    <property type="entry name" value="Lipase_GDSL_2"/>
    <property type="match status" value="1"/>
</dbReference>
<dbReference type="EMBL" id="JAPDDT010000003">
    <property type="protein sequence ID" value="MCW1922608.1"/>
    <property type="molecule type" value="Genomic_DNA"/>
</dbReference>
<reference evidence="3 4" key="1">
    <citation type="submission" date="2022-10" db="EMBL/GenBank/DDBJ databases">
        <title>Luteolibacter arcticus strain CCTCC AB 2014275, whole genome shotgun sequencing project.</title>
        <authorList>
            <person name="Zhao G."/>
            <person name="Shen L."/>
        </authorList>
    </citation>
    <scope>NUCLEOTIDE SEQUENCE [LARGE SCALE GENOMIC DNA]</scope>
    <source>
        <strain evidence="3 4">CCTCC AB 2014275</strain>
    </source>
</reference>
<keyword evidence="3" id="KW-0378">Hydrolase</keyword>
<dbReference type="Proteomes" id="UP001320876">
    <property type="component" value="Unassembled WGS sequence"/>
</dbReference>
<sequence length="429" mass="46534">MNRTLLLAGAAIAFPAFAKEAPPLPAELSAYVLDPAPEPAGLLLKKGDRVAICGDSITEQRRYSVIMESYLTTCLPELEITCRQYGWSGEQARGFLGRLESDVLRFKPTFATSCYGMNDFRYVPYDEAIAAEYRKNETAMVQAFKKAGARVLLGSSGIIDTVPHWVKSAKGSKEDLNLALSKFRNIGIQIAAAENVAFADVYRPMLLADNHAEKLHGPEFMVAGKDGVHPGWAGQVVMAYAFLKGMGIDGDLGTITLGRSGKATATEGHKIVSDDGGKITIKSTKLPFSPGPGDVKNDDSIRAGLALVPFDDELNRFILKIDFPSATNYDVTWGETTKTYTADHLKQGVNLAKDFENHPLLPAFKKVWDAVAAKQDYETRQIKSLVHGPEGAADLDATFALTEKVRTKLAKAVADAKQPAEHVITVTAK</sequence>
<dbReference type="GO" id="GO:0016787">
    <property type="term" value="F:hydrolase activity"/>
    <property type="evidence" value="ECO:0007669"/>
    <property type="project" value="UniProtKB-KW"/>
</dbReference>
<keyword evidence="1" id="KW-0732">Signal</keyword>
<dbReference type="PANTHER" id="PTHR30383:SF5">
    <property type="entry name" value="SGNH HYDROLASE-TYPE ESTERASE DOMAIN-CONTAINING PROTEIN"/>
    <property type="match status" value="1"/>
</dbReference>
<dbReference type="InterPro" id="IPR013830">
    <property type="entry name" value="SGNH_hydro"/>
</dbReference>
<name>A0ABT3GH70_9BACT</name>
<gene>
    <name evidence="3" type="ORF">OKA05_08585</name>
</gene>
<dbReference type="InterPro" id="IPR051532">
    <property type="entry name" value="Ester_Hydrolysis_Enzymes"/>
</dbReference>
<dbReference type="InterPro" id="IPR036514">
    <property type="entry name" value="SGNH_hydro_sf"/>
</dbReference>
<evidence type="ECO:0000313" key="4">
    <source>
        <dbReference type="Proteomes" id="UP001320876"/>
    </source>
</evidence>
<dbReference type="Gene3D" id="3.40.50.1110">
    <property type="entry name" value="SGNH hydrolase"/>
    <property type="match status" value="1"/>
</dbReference>
<dbReference type="RefSeq" id="WP_264486717.1">
    <property type="nucleotide sequence ID" value="NZ_JAPDDT010000003.1"/>
</dbReference>
<evidence type="ECO:0000313" key="3">
    <source>
        <dbReference type="EMBL" id="MCW1922608.1"/>
    </source>
</evidence>
<organism evidence="3 4">
    <name type="scientific">Luteolibacter arcticus</name>
    <dbReference type="NCBI Taxonomy" id="1581411"/>
    <lineage>
        <taxon>Bacteria</taxon>
        <taxon>Pseudomonadati</taxon>
        <taxon>Verrucomicrobiota</taxon>
        <taxon>Verrucomicrobiia</taxon>
        <taxon>Verrucomicrobiales</taxon>
        <taxon>Verrucomicrobiaceae</taxon>
        <taxon>Luteolibacter</taxon>
    </lineage>
</organism>
<protein>
    <submittedName>
        <fullName evidence="3">SGNH/GDSL hydrolase family protein</fullName>
    </submittedName>
</protein>
<dbReference type="CDD" id="cd01834">
    <property type="entry name" value="SGNH_hydrolase_like_2"/>
    <property type="match status" value="1"/>
</dbReference>